<evidence type="ECO:0000256" key="5">
    <source>
        <dbReference type="ARBA" id="ARBA00023143"/>
    </source>
</evidence>
<dbReference type="InterPro" id="IPR001444">
    <property type="entry name" value="Flag_bb_rod_N"/>
</dbReference>
<dbReference type="GO" id="GO:0044780">
    <property type="term" value="P:bacterial-type flagellum assembly"/>
    <property type="evidence" value="ECO:0007669"/>
    <property type="project" value="InterPro"/>
</dbReference>
<dbReference type="PANTHER" id="PTHR30033">
    <property type="entry name" value="FLAGELLAR HOOK-ASSOCIATED PROTEIN 1"/>
    <property type="match status" value="1"/>
</dbReference>
<evidence type="ECO:0000256" key="1">
    <source>
        <dbReference type="ARBA" id="ARBA00004365"/>
    </source>
</evidence>
<evidence type="ECO:0000259" key="8">
    <source>
        <dbReference type="Pfam" id="PF22638"/>
    </source>
</evidence>
<feature type="domain" description="Flagellar basal-body/hook protein C-terminal" evidence="7">
    <location>
        <begin position="433"/>
        <end position="472"/>
    </location>
</feature>
<evidence type="ECO:0000256" key="4">
    <source>
        <dbReference type="ARBA" id="ARBA00022525"/>
    </source>
</evidence>
<gene>
    <name evidence="9" type="primary">flgK_12</name>
    <name evidence="9" type="ORF">GALL_448480</name>
</gene>
<evidence type="ECO:0000256" key="2">
    <source>
        <dbReference type="ARBA" id="ARBA00004613"/>
    </source>
</evidence>
<proteinExistence type="inferred from homology"/>
<evidence type="ECO:0000259" key="7">
    <source>
        <dbReference type="Pfam" id="PF06429"/>
    </source>
</evidence>
<keyword evidence="9" id="KW-0969">Cilium</keyword>
<feature type="domain" description="Flagellar basal body rod protein N-terminal" evidence="6">
    <location>
        <begin position="7"/>
        <end position="36"/>
    </location>
</feature>
<organism evidence="9">
    <name type="scientific">mine drainage metagenome</name>
    <dbReference type="NCBI Taxonomy" id="410659"/>
    <lineage>
        <taxon>unclassified sequences</taxon>
        <taxon>metagenomes</taxon>
        <taxon>ecological metagenomes</taxon>
    </lineage>
</organism>
<evidence type="ECO:0000259" key="6">
    <source>
        <dbReference type="Pfam" id="PF00460"/>
    </source>
</evidence>
<name>A0A1J5Q0X8_9ZZZZ</name>
<keyword evidence="9" id="KW-0966">Cell projection</keyword>
<accession>A0A1J5Q0X8</accession>
<dbReference type="Pfam" id="PF00460">
    <property type="entry name" value="Flg_bb_rod"/>
    <property type="match status" value="1"/>
</dbReference>
<dbReference type="EMBL" id="MLJW01002841">
    <property type="protein sequence ID" value="OIQ73516.1"/>
    <property type="molecule type" value="Genomic_DNA"/>
</dbReference>
<dbReference type="GO" id="GO:0009424">
    <property type="term" value="C:bacterial-type flagellum hook"/>
    <property type="evidence" value="ECO:0007669"/>
    <property type="project" value="InterPro"/>
</dbReference>
<dbReference type="NCBIfam" id="TIGR02492">
    <property type="entry name" value="flgK_ends"/>
    <property type="match status" value="1"/>
</dbReference>
<protein>
    <submittedName>
        <fullName evidence="9">Flagellar hook-associated protein 1</fullName>
    </submittedName>
</protein>
<dbReference type="Pfam" id="PF22638">
    <property type="entry name" value="FlgK_D1"/>
    <property type="match status" value="1"/>
</dbReference>
<sequence length="479" mass="49613">MSSFDGLSVALSSLYAQRRGLDVTGQNIANANTEGYSRQRVDMASVGAPATPAIWSTWQGAGGGVTVQDITRLRDAFLEARGRTEQSTLSQVTTASGTLNQVQQMFPEPGTNGLQSILSQLWSGFSDLANNPGSSAARTQVLQQASATSNWLNQTHASLATQWSAMHDQANALASEVNSAAQGVADLNQAIQRATQSGLPANDLADQRDLLAMKLANLVGATSRVGPNGMLDVLVGGGSLVRGNVAQAVAFNSIPARLEDVTTTAQVQLTWVKDGTQVPVSSGQAGAMLNGMNNVLPGYSARLDAVANSLATAVNTQHMAGFDLNGNPGTALFSSGAIPAPITAANITVAITNPTLLAASGVVTPPIPPSTTPVPNLDGTNAMALSQIRGLTTGPDTVYRQLVVDLGVTTQSASRQVDTQKAISSQVDSARSSQAGVNIDEEMTNMISYQRAYEAAGRLMSAIDGTLDTLINHTGLVGR</sequence>
<dbReference type="InterPro" id="IPR053927">
    <property type="entry name" value="FlgK_helical"/>
</dbReference>
<dbReference type="GO" id="GO:0005198">
    <property type="term" value="F:structural molecule activity"/>
    <property type="evidence" value="ECO:0007669"/>
    <property type="project" value="InterPro"/>
</dbReference>
<keyword evidence="5" id="KW-0975">Bacterial flagellum</keyword>
<keyword evidence="9" id="KW-0282">Flagellum</keyword>
<reference evidence="9" key="1">
    <citation type="submission" date="2016-10" db="EMBL/GenBank/DDBJ databases">
        <title>Sequence of Gallionella enrichment culture.</title>
        <authorList>
            <person name="Poehlein A."/>
            <person name="Muehling M."/>
            <person name="Daniel R."/>
        </authorList>
    </citation>
    <scope>NUCLEOTIDE SEQUENCE</scope>
</reference>
<comment type="similarity">
    <text evidence="3">Belongs to the flagella basal body rod proteins family.</text>
</comment>
<dbReference type="PANTHER" id="PTHR30033:SF1">
    <property type="entry name" value="FLAGELLAR HOOK-ASSOCIATED PROTEIN 1"/>
    <property type="match status" value="1"/>
</dbReference>
<dbReference type="SUPFAM" id="SSF64518">
    <property type="entry name" value="Phase 1 flagellin"/>
    <property type="match status" value="1"/>
</dbReference>
<dbReference type="InterPro" id="IPR010930">
    <property type="entry name" value="Flg_bb/hook_C_dom"/>
</dbReference>
<comment type="subcellular location">
    <subcellularLocation>
        <location evidence="1">Bacterial flagellum</location>
    </subcellularLocation>
    <subcellularLocation>
        <location evidence="2">Secreted</location>
    </subcellularLocation>
</comment>
<evidence type="ECO:0000256" key="3">
    <source>
        <dbReference type="ARBA" id="ARBA00009677"/>
    </source>
</evidence>
<dbReference type="Pfam" id="PF06429">
    <property type="entry name" value="Flg_bbr_C"/>
    <property type="match status" value="1"/>
</dbReference>
<keyword evidence="4" id="KW-0964">Secreted</keyword>
<dbReference type="InterPro" id="IPR002371">
    <property type="entry name" value="FlgK"/>
</dbReference>
<dbReference type="GO" id="GO:0005576">
    <property type="term" value="C:extracellular region"/>
    <property type="evidence" value="ECO:0007669"/>
    <property type="project" value="UniProtKB-SubCell"/>
</dbReference>
<evidence type="ECO:0000313" key="9">
    <source>
        <dbReference type="EMBL" id="OIQ73516.1"/>
    </source>
</evidence>
<dbReference type="AlphaFoldDB" id="A0A1J5Q0X8"/>
<feature type="domain" description="Flagellar hook-associated protein FlgK helical" evidence="8">
    <location>
        <begin position="99"/>
        <end position="333"/>
    </location>
</feature>
<comment type="caution">
    <text evidence="9">The sequence shown here is derived from an EMBL/GenBank/DDBJ whole genome shotgun (WGS) entry which is preliminary data.</text>
</comment>